<evidence type="ECO:0000256" key="5">
    <source>
        <dbReference type="SAM" id="SignalP"/>
    </source>
</evidence>
<feature type="domain" description="Ionotropic glutamate receptor C-terminal" evidence="7">
    <location>
        <begin position="53"/>
        <end position="274"/>
    </location>
</feature>
<dbReference type="PANTHER" id="PTHR35936">
    <property type="entry name" value="MEMBRANE-BOUND LYTIC MUREIN TRANSGLYCOSYLASE F"/>
    <property type="match status" value="1"/>
</dbReference>
<dbReference type="Gene3D" id="3.40.190.10">
    <property type="entry name" value="Periplasmic binding protein-like II"/>
    <property type="match status" value="2"/>
</dbReference>
<reference evidence="8" key="1">
    <citation type="submission" date="2021-01" db="EMBL/GenBank/DDBJ databases">
        <title>Whole genome shotgun sequence of Actinocatenispora rupis NBRC 107355.</title>
        <authorList>
            <person name="Komaki H."/>
            <person name="Tamura T."/>
        </authorList>
    </citation>
    <scope>NUCLEOTIDE SEQUENCE</scope>
    <source>
        <strain evidence="8">NBRC 107355</strain>
    </source>
</reference>
<feature type="domain" description="Solute-binding protein family 3/N-terminal" evidence="6">
    <location>
        <begin position="53"/>
        <end position="275"/>
    </location>
</feature>
<dbReference type="SMART" id="SM00062">
    <property type="entry name" value="PBPb"/>
    <property type="match status" value="1"/>
</dbReference>
<dbReference type="EMBL" id="BOMB01000050">
    <property type="protein sequence ID" value="GID15954.1"/>
    <property type="molecule type" value="Genomic_DNA"/>
</dbReference>
<organism evidence="8 9">
    <name type="scientific">Actinocatenispora rupis</name>
    <dbReference type="NCBI Taxonomy" id="519421"/>
    <lineage>
        <taxon>Bacteria</taxon>
        <taxon>Bacillati</taxon>
        <taxon>Actinomycetota</taxon>
        <taxon>Actinomycetes</taxon>
        <taxon>Micromonosporales</taxon>
        <taxon>Micromonosporaceae</taxon>
        <taxon>Actinocatenispora</taxon>
    </lineage>
</organism>
<name>A0A8J3JFX8_9ACTN</name>
<dbReference type="InterPro" id="IPR018313">
    <property type="entry name" value="SBP_3_CS"/>
</dbReference>
<dbReference type="PROSITE" id="PS51257">
    <property type="entry name" value="PROKAR_LIPOPROTEIN"/>
    <property type="match status" value="1"/>
</dbReference>
<dbReference type="Proteomes" id="UP000612808">
    <property type="component" value="Unassembled WGS sequence"/>
</dbReference>
<feature type="signal peptide" evidence="5">
    <location>
        <begin position="1"/>
        <end position="21"/>
    </location>
</feature>
<dbReference type="GO" id="GO:0015276">
    <property type="term" value="F:ligand-gated monoatomic ion channel activity"/>
    <property type="evidence" value="ECO:0007669"/>
    <property type="project" value="InterPro"/>
</dbReference>
<evidence type="ECO:0000256" key="4">
    <source>
        <dbReference type="RuleBase" id="RU003744"/>
    </source>
</evidence>
<dbReference type="SUPFAM" id="SSF53850">
    <property type="entry name" value="Periplasmic binding protein-like II"/>
    <property type="match status" value="1"/>
</dbReference>
<proteinExistence type="inferred from homology"/>
<comment type="subcellular location">
    <subcellularLocation>
        <location evidence="1">Cell envelope</location>
    </subcellularLocation>
</comment>
<evidence type="ECO:0000313" key="9">
    <source>
        <dbReference type="Proteomes" id="UP000612808"/>
    </source>
</evidence>
<evidence type="ECO:0000259" key="6">
    <source>
        <dbReference type="SMART" id="SM00062"/>
    </source>
</evidence>
<dbReference type="Pfam" id="PF00497">
    <property type="entry name" value="SBP_bac_3"/>
    <property type="match status" value="1"/>
</dbReference>
<evidence type="ECO:0000256" key="2">
    <source>
        <dbReference type="ARBA" id="ARBA00010333"/>
    </source>
</evidence>
<dbReference type="RefSeq" id="WP_203664494.1">
    <property type="nucleotide sequence ID" value="NZ_BAAAZM010000001.1"/>
</dbReference>
<dbReference type="PROSITE" id="PS01039">
    <property type="entry name" value="SBP_BACTERIAL_3"/>
    <property type="match status" value="1"/>
</dbReference>
<comment type="similarity">
    <text evidence="2 4">Belongs to the bacterial solute-binding protein 3 family.</text>
</comment>
<dbReference type="AlphaFoldDB" id="A0A8J3JFX8"/>
<evidence type="ECO:0000259" key="7">
    <source>
        <dbReference type="SMART" id="SM00079"/>
    </source>
</evidence>
<accession>A0A8J3JFX8</accession>
<keyword evidence="9" id="KW-1185">Reference proteome</keyword>
<dbReference type="InterPro" id="IPR001320">
    <property type="entry name" value="Iontro_rcpt_C"/>
</dbReference>
<dbReference type="GO" id="GO:0030313">
    <property type="term" value="C:cell envelope"/>
    <property type="evidence" value="ECO:0007669"/>
    <property type="project" value="UniProtKB-SubCell"/>
</dbReference>
<comment type="caution">
    <text evidence="8">The sequence shown here is derived from an EMBL/GenBank/DDBJ whole genome shotgun (WGS) entry which is preliminary data.</text>
</comment>
<evidence type="ECO:0000313" key="8">
    <source>
        <dbReference type="EMBL" id="GID15954.1"/>
    </source>
</evidence>
<dbReference type="SMART" id="SM00079">
    <property type="entry name" value="PBPe"/>
    <property type="match status" value="1"/>
</dbReference>
<sequence>MLKRVAAVLGCLLAVSLATSACSIRTTSGSDDSAGGGGRLPASSIAAAKSRGTLIVGTAPGYLPFDMKDTKGTFIGYDMDLARAMAKSMGVKIQFKQYDFAALIPALKQGSVDVAIAGFTITGERALEISFSQPYYAAGQSMLVPSSDGSTKSWRDLDKAGKRIGVSQGTTGAMLAHKLFRHATVADYENLPGSTLALTQKKVDAVIYDEPGLRIYAKQNPSAVRGIWDRISTENLGIVLKHNDVASVQWVNSFLDSYLDSGDEKASRQKWFDSVAWFDQVQKQK</sequence>
<evidence type="ECO:0000256" key="3">
    <source>
        <dbReference type="ARBA" id="ARBA00022729"/>
    </source>
</evidence>
<gene>
    <name evidence="8" type="ORF">Aru02nite_68430</name>
</gene>
<dbReference type="InterPro" id="IPR001638">
    <property type="entry name" value="Solute-binding_3/MltF_N"/>
</dbReference>
<keyword evidence="3 5" id="KW-0732">Signal</keyword>
<protein>
    <submittedName>
        <fullName evidence="8">ABC transporter</fullName>
    </submittedName>
</protein>
<evidence type="ECO:0000256" key="1">
    <source>
        <dbReference type="ARBA" id="ARBA00004196"/>
    </source>
</evidence>
<dbReference type="GO" id="GO:0016020">
    <property type="term" value="C:membrane"/>
    <property type="evidence" value="ECO:0007669"/>
    <property type="project" value="InterPro"/>
</dbReference>
<dbReference type="PANTHER" id="PTHR35936:SF17">
    <property type="entry name" value="ARGININE-BINDING EXTRACELLULAR PROTEIN ARTP"/>
    <property type="match status" value="1"/>
</dbReference>
<feature type="chain" id="PRO_5039125076" evidence="5">
    <location>
        <begin position="22"/>
        <end position="285"/>
    </location>
</feature>